<evidence type="ECO:0000256" key="7">
    <source>
        <dbReference type="HAMAP-Rule" id="MF_00083"/>
    </source>
</evidence>
<comment type="similarity">
    <text evidence="5 7 9">Belongs to the PTH family.</text>
</comment>
<organism evidence="10 11">
    <name type="scientific">Geofilum rubicundum JCM 15548</name>
    <dbReference type="NCBI Taxonomy" id="1236989"/>
    <lineage>
        <taxon>Bacteria</taxon>
        <taxon>Pseudomonadati</taxon>
        <taxon>Bacteroidota</taxon>
        <taxon>Bacteroidia</taxon>
        <taxon>Marinilabiliales</taxon>
        <taxon>Marinilabiliaceae</taxon>
        <taxon>Geofilum</taxon>
    </lineage>
</organism>
<dbReference type="SUPFAM" id="SSF53178">
    <property type="entry name" value="Peptidyl-tRNA hydrolase-like"/>
    <property type="match status" value="1"/>
</dbReference>
<accession>A0A0E9M151</accession>
<dbReference type="STRING" id="1236989.JCM15548_13442"/>
<feature type="binding site" evidence="7">
    <location>
        <position position="134"/>
    </location>
    <ligand>
        <name>tRNA</name>
        <dbReference type="ChEBI" id="CHEBI:17843"/>
    </ligand>
</feature>
<dbReference type="FunFam" id="3.40.50.1470:FF:000001">
    <property type="entry name" value="Peptidyl-tRNA hydrolase"/>
    <property type="match status" value="1"/>
</dbReference>
<feature type="site" description="Discriminates between blocked and unblocked aminoacyl-tRNA" evidence="7">
    <location>
        <position position="32"/>
    </location>
</feature>
<dbReference type="NCBIfam" id="TIGR00447">
    <property type="entry name" value="pth"/>
    <property type="match status" value="1"/>
</dbReference>
<comment type="subcellular location">
    <subcellularLocation>
        <location evidence="7">Cytoplasm</location>
    </subcellularLocation>
</comment>
<reference evidence="10 11" key="1">
    <citation type="journal article" date="2015" name="Microbes Environ.">
        <title>Distribution and evolution of nitrogen fixation genes in the phylum bacteroidetes.</title>
        <authorList>
            <person name="Inoue J."/>
            <person name="Oshima K."/>
            <person name="Suda W."/>
            <person name="Sakamoto M."/>
            <person name="Iino T."/>
            <person name="Noda S."/>
            <person name="Hongoh Y."/>
            <person name="Hattori M."/>
            <person name="Ohkuma M."/>
        </authorList>
    </citation>
    <scope>NUCLEOTIDE SEQUENCE [LARGE SCALE GENOMIC DNA]</scope>
    <source>
        <strain evidence="10">JCM 15548</strain>
    </source>
</reference>
<dbReference type="InterPro" id="IPR018171">
    <property type="entry name" value="Pept_tRNA_hydro_CS"/>
</dbReference>
<proteinExistence type="inferred from homology"/>
<keyword evidence="2 7" id="KW-0820">tRNA-binding</keyword>
<dbReference type="CDD" id="cd00462">
    <property type="entry name" value="PTH"/>
    <property type="match status" value="1"/>
</dbReference>
<evidence type="ECO:0000256" key="8">
    <source>
        <dbReference type="RuleBase" id="RU000673"/>
    </source>
</evidence>
<dbReference type="PANTHER" id="PTHR17224">
    <property type="entry name" value="PEPTIDYL-TRNA HYDROLASE"/>
    <property type="match status" value="1"/>
</dbReference>
<dbReference type="GO" id="GO:0004045">
    <property type="term" value="F:peptidyl-tRNA hydrolase activity"/>
    <property type="evidence" value="ECO:0007669"/>
    <property type="project" value="UniProtKB-UniRule"/>
</dbReference>
<comment type="function">
    <text evidence="7">Catalyzes the release of premature peptidyl moieties from peptidyl-tRNA molecules trapped in stalled 50S ribosomal subunits, and thus maintains levels of free tRNAs and 50S ribosomes.</text>
</comment>
<evidence type="ECO:0000256" key="5">
    <source>
        <dbReference type="ARBA" id="ARBA00038063"/>
    </source>
</evidence>
<comment type="function">
    <text evidence="7">Hydrolyzes ribosome-free peptidyl-tRNAs (with 1 or more amino acids incorporated), which drop off the ribosome during protein synthesis, or as a result of ribosome stalling.</text>
</comment>
<dbReference type="Pfam" id="PF01195">
    <property type="entry name" value="Pept_tRNA_hydro"/>
    <property type="match status" value="1"/>
</dbReference>
<protein>
    <recommendedName>
        <fullName evidence="6 7">Peptidyl-tRNA hydrolase</fullName>
        <shortName evidence="7">Pth</shortName>
        <ecNumber evidence="1 7">3.1.1.29</ecNumber>
    </recommendedName>
</protein>
<evidence type="ECO:0000256" key="9">
    <source>
        <dbReference type="RuleBase" id="RU004320"/>
    </source>
</evidence>
<evidence type="ECO:0000256" key="6">
    <source>
        <dbReference type="ARBA" id="ARBA00050038"/>
    </source>
</evidence>
<feature type="binding site" evidence="7">
    <location>
        <position position="37"/>
    </location>
    <ligand>
        <name>tRNA</name>
        <dbReference type="ChEBI" id="CHEBI:17843"/>
    </ligand>
</feature>
<dbReference type="InterPro" id="IPR036416">
    <property type="entry name" value="Pept_tRNA_hydro_sf"/>
</dbReference>
<feature type="binding site" evidence="7">
    <location>
        <position position="86"/>
    </location>
    <ligand>
        <name>tRNA</name>
        <dbReference type="ChEBI" id="CHEBI:17843"/>
    </ligand>
</feature>
<evidence type="ECO:0000256" key="2">
    <source>
        <dbReference type="ARBA" id="ARBA00022555"/>
    </source>
</evidence>
<dbReference type="PANTHER" id="PTHR17224:SF1">
    <property type="entry name" value="PEPTIDYL-TRNA HYDROLASE"/>
    <property type="match status" value="1"/>
</dbReference>
<dbReference type="AlphaFoldDB" id="A0A0E9M151"/>
<dbReference type="RefSeq" id="WP_227625885.1">
    <property type="nucleotide sequence ID" value="NZ_BAZW01000038.1"/>
</dbReference>
<dbReference type="GO" id="GO:0000049">
    <property type="term" value="F:tRNA binding"/>
    <property type="evidence" value="ECO:0007669"/>
    <property type="project" value="UniProtKB-UniRule"/>
</dbReference>
<dbReference type="PROSITE" id="PS01195">
    <property type="entry name" value="PEPT_TRNA_HYDROL_1"/>
    <property type="match status" value="1"/>
</dbReference>
<feature type="binding site" evidence="7">
    <location>
        <position position="88"/>
    </location>
    <ligand>
        <name>tRNA</name>
        <dbReference type="ChEBI" id="CHEBI:17843"/>
    </ligand>
</feature>
<dbReference type="EMBL" id="BAZW01000038">
    <property type="protein sequence ID" value="GAO31106.1"/>
    <property type="molecule type" value="Genomic_DNA"/>
</dbReference>
<dbReference type="Gene3D" id="3.40.50.1470">
    <property type="entry name" value="Peptidyl-tRNA hydrolase"/>
    <property type="match status" value="1"/>
</dbReference>
<dbReference type="HAMAP" id="MF_00083">
    <property type="entry name" value="Pept_tRNA_hydro_bact"/>
    <property type="match status" value="1"/>
</dbReference>
<dbReference type="GO" id="GO:0005737">
    <property type="term" value="C:cytoplasm"/>
    <property type="evidence" value="ECO:0007669"/>
    <property type="project" value="UniProtKB-SubCell"/>
</dbReference>
<dbReference type="Proteomes" id="UP000032900">
    <property type="component" value="Unassembled WGS sequence"/>
</dbReference>
<evidence type="ECO:0000256" key="3">
    <source>
        <dbReference type="ARBA" id="ARBA00022801"/>
    </source>
</evidence>
<dbReference type="PROSITE" id="PS01196">
    <property type="entry name" value="PEPT_TRNA_HYDROL_2"/>
    <property type="match status" value="1"/>
</dbReference>
<dbReference type="EC" id="3.1.1.29" evidence="1 7"/>
<dbReference type="GO" id="GO:0006515">
    <property type="term" value="P:protein quality control for misfolded or incompletely synthesized proteins"/>
    <property type="evidence" value="ECO:0007669"/>
    <property type="project" value="UniProtKB-UniRule"/>
</dbReference>
<comment type="subunit">
    <text evidence="7">Monomer.</text>
</comment>
<feature type="site" description="Stabilizes the basic form of H active site to accept a proton" evidence="7">
    <location>
        <position position="113"/>
    </location>
</feature>
<keyword evidence="7" id="KW-0963">Cytoplasm</keyword>
<evidence type="ECO:0000313" key="11">
    <source>
        <dbReference type="Proteomes" id="UP000032900"/>
    </source>
</evidence>
<feature type="active site" description="Proton acceptor" evidence="7">
    <location>
        <position position="42"/>
    </location>
</feature>
<sequence>MLKQIINWFCSGKSKTETIEPEMKFLITGLGNIGSEYAHTRHNIGFDILDHIAREEGVTFEDGRYGLTAQYKFKGRVFILLKPSTYVNLSGRAVNYWMQKEKIPVDNLLIVVDDLALPFGSLRLKAKGSDAGHNGLKNINAALGHNQYARLRFGIGDNYRKGHQVDYVLGKWTPEENQELPERFEQAAEMVKSFGTIGVPRTMSLYNNK</sequence>
<evidence type="ECO:0000256" key="1">
    <source>
        <dbReference type="ARBA" id="ARBA00013260"/>
    </source>
</evidence>
<gene>
    <name evidence="7" type="primary">pth</name>
    <name evidence="10" type="ORF">JCM15548_13442</name>
</gene>
<comment type="caution">
    <text evidence="10">The sequence shown here is derived from an EMBL/GenBank/DDBJ whole genome shotgun (WGS) entry which is preliminary data.</text>
</comment>
<comment type="catalytic activity">
    <reaction evidence="7 8">
        <text>an N-acyl-L-alpha-aminoacyl-tRNA + H2O = an N-acyl-L-amino acid + a tRNA + H(+)</text>
        <dbReference type="Rhea" id="RHEA:54448"/>
        <dbReference type="Rhea" id="RHEA-COMP:10123"/>
        <dbReference type="Rhea" id="RHEA-COMP:13883"/>
        <dbReference type="ChEBI" id="CHEBI:15377"/>
        <dbReference type="ChEBI" id="CHEBI:15378"/>
        <dbReference type="ChEBI" id="CHEBI:59874"/>
        <dbReference type="ChEBI" id="CHEBI:78442"/>
        <dbReference type="ChEBI" id="CHEBI:138191"/>
        <dbReference type="EC" id="3.1.1.29"/>
    </reaction>
</comment>
<keyword evidence="3 7" id="KW-0378">Hydrolase</keyword>
<evidence type="ECO:0000313" key="10">
    <source>
        <dbReference type="EMBL" id="GAO31106.1"/>
    </source>
</evidence>
<dbReference type="InterPro" id="IPR001328">
    <property type="entry name" value="Pept_tRNA_hydro"/>
</dbReference>
<keyword evidence="11" id="KW-1185">Reference proteome</keyword>
<dbReference type="GO" id="GO:0072344">
    <property type="term" value="P:rescue of stalled ribosome"/>
    <property type="evidence" value="ECO:0007669"/>
    <property type="project" value="UniProtKB-UniRule"/>
</dbReference>
<name>A0A0E9M151_9BACT</name>
<evidence type="ECO:0000256" key="4">
    <source>
        <dbReference type="ARBA" id="ARBA00022884"/>
    </source>
</evidence>
<keyword evidence="4 7" id="KW-0694">RNA-binding</keyword>